<dbReference type="RefSeq" id="WP_109676713.1">
    <property type="nucleotide sequence ID" value="NZ_CP086615.1"/>
</dbReference>
<reference evidence="10 11" key="1">
    <citation type="submission" date="2018-05" db="EMBL/GenBank/DDBJ databases">
        <title>Spiribacter halobius sp. nov., a moderately halophilic bacterium isolated from marine solar saltern.</title>
        <authorList>
            <person name="Zheng W.-S."/>
            <person name="Lu D.-C."/>
            <person name="Du Z.-J."/>
        </authorList>
    </citation>
    <scope>NUCLEOTIDE SEQUENCE [LARGE SCALE GENOMIC DNA]</scope>
    <source>
        <strain evidence="10 11">E85</strain>
    </source>
</reference>
<dbReference type="PANTHER" id="PTHR34108">
    <property type="entry name" value="SEPTUM SITE-DETERMINING PROTEIN MINC"/>
    <property type="match status" value="1"/>
</dbReference>
<dbReference type="Proteomes" id="UP000245474">
    <property type="component" value="Unassembled WGS sequence"/>
</dbReference>
<dbReference type="GO" id="GO:1901891">
    <property type="term" value="P:regulation of cell septum assembly"/>
    <property type="evidence" value="ECO:0007669"/>
    <property type="project" value="InterPro"/>
</dbReference>
<dbReference type="InterPro" id="IPR005526">
    <property type="entry name" value="Septum_form_inhib_MinC_C"/>
</dbReference>
<accession>A0A2U2N652</accession>
<sequence>MASQLDAAQPAFELKGRMATLTVLRVLTRDPESLLAQLDERLAGAPGFFAGMPLVLEPAGEGESIAGEGLRRVVEGLRERGLVPVASVGLEASEAAAVGLGTLRNLEAGRRPATSEPSTEPPADAAAEPEVAAEAAAGPATAAGAARIVTQPVRSGQQIYARGGDLVVLASVSPGAEVLADGHVHIYGALRGRALAGVQGDARARIFCQTLEAELVAIAGHYQLSEQFEEDLRGRAVGIRLDADALRVEAL</sequence>
<comment type="function">
    <text evidence="5 6">Cell division inhibitor that blocks the formation of polar Z ring septums. Rapidly oscillates between the poles of the cell to destabilize FtsZ filaments that have formed before they mature into polar Z rings. Prevents FtsZ polymerization.</text>
</comment>
<dbReference type="InterPro" id="IPR007874">
    <property type="entry name" value="MinC_N"/>
</dbReference>
<protein>
    <recommendedName>
        <fullName evidence="6">Probable septum site-determining protein MinC</fullName>
    </recommendedName>
</protein>
<dbReference type="PANTHER" id="PTHR34108:SF1">
    <property type="entry name" value="SEPTUM SITE-DETERMINING PROTEIN MINC"/>
    <property type="match status" value="1"/>
</dbReference>
<evidence type="ECO:0000256" key="5">
    <source>
        <dbReference type="ARBA" id="ARBA00025606"/>
    </source>
</evidence>
<feature type="domain" description="Septum formation inhibitor MinC N-terminal" evidence="9">
    <location>
        <begin position="12"/>
        <end position="84"/>
    </location>
</feature>
<comment type="caution">
    <text evidence="10">The sequence shown here is derived from an EMBL/GenBank/DDBJ whole genome shotgun (WGS) entry which is preliminary data.</text>
</comment>
<keyword evidence="2 6" id="KW-0132">Cell division</keyword>
<evidence type="ECO:0000259" key="8">
    <source>
        <dbReference type="Pfam" id="PF03775"/>
    </source>
</evidence>
<keyword evidence="3 6" id="KW-0717">Septation</keyword>
<evidence type="ECO:0000256" key="1">
    <source>
        <dbReference type="ARBA" id="ARBA00006291"/>
    </source>
</evidence>
<evidence type="ECO:0000313" key="10">
    <source>
        <dbReference type="EMBL" id="PWG64600.1"/>
    </source>
</evidence>
<feature type="compositionally biased region" description="Low complexity" evidence="7">
    <location>
        <begin position="115"/>
        <end position="134"/>
    </location>
</feature>
<dbReference type="InterPro" id="IPR036145">
    <property type="entry name" value="MinC_C_sf"/>
</dbReference>
<gene>
    <name evidence="6" type="primary">minC</name>
    <name evidence="10" type="ORF">DEM34_04540</name>
</gene>
<dbReference type="Gene3D" id="2.160.20.70">
    <property type="match status" value="1"/>
</dbReference>
<keyword evidence="11" id="KW-1185">Reference proteome</keyword>
<comment type="subunit">
    <text evidence="6">Interacts with MinD and FtsZ.</text>
</comment>
<name>A0A2U2N652_9GAMM</name>
<evidence type="ECO:0000256" key="6">
    <source>
        <dbReference type="HAMAP-Rule" id="MF_00267"/>
    </source>
</evidence>
<dbReference type="InterPro" id="IPR016098">
    <property type="entry name" value="CAP/MinC_C"/>
</dbReference>
<evidence type="ECO:0000313" key="11">
    <source>
        <dbReference type="Proteomes" id="UP000245474"/>
    </source>
</evidence>
<dbReference type="GO" id="GO:0000917">
    <property type="term" value="P:division septum assembly"/>
    <property type="evidence" value="ECO:0007669"/>
    <property type="project" value="UniProtKB-KW"/>
</dbReference>
<dbReference type="AlphaFoldDB" id="A0A2U2N652"/>
<feature type="region of interest" description="Disordered" evidence="7">
    <location>
        <begin position="107"/>
        <end position="134"/>
    </location>
</feature>
<evidence type="ECO:0000256" key="2">
    <source>
        <dbReference type="ARBA" id="ARBA00022618"/>
    </source>
</evidence>
<comment type="similarity">
    <text evidence="1 6">Belongs to the MinC family.</text>
</comment>
<keyword evidence="4 6" id="KW-0131">Cell cycle</keyword>
<feature type="domain" description="Septum formation inhibitor MinC C-terminal" evidence="8">
    <location>
        <begin position="148"/>
        <end position="249"/>
    </location>
</feature>
<dbReference type="InterPro" id="IPR013033">
    <property type="entry name" value="MinC"/>
</dbReference>
<evidence type="ECO:0000256" key="3">
    <source>
        <dbReference type="ARBA" id="ARBA00023210"/>
    </source>
</evidence>
<dbReference type="OrthoDB" id="9794530at2"/>
<dbReference type="EMBL" id="QFFI01000005">
    <property type="protein sequence ID" value="PWG64600.1"/>
    <property type="molecule type" value="Genomic_DNA"/>
</dbReference>
<dbReference type="NCBIfam" id="TIGR01222">
    <property type="entry name" value="minC"/>
    <property type="match status" value="1"/>
</dbReference>
<organism evidence="10 11">
    <name type="scientific">Sediminicurvatus halobius</name>
    <dbReference type="NCBI Taxonomy" id="2182432"/>
    <lineage>
        <taxon>Bacteria</taxon>
        <taxon>Pseudomonadati</taxon>
        <taxon>Pseudomonadota</taxon>
        <taxon>Gammaproteobacteria</taxon>
        <taxon>Chromatiales</taxon>
        <taxon>Ectothiorhodospiraceae</taxon>
        <taxon>Sediminicurvatus</taxon>
    </lineage>
</organism>
<dbReference type="GO" id="GO:0051302">
    <property type="term" value="P:regulation of cell division"/>
    <property type="evidence" value="ECO:0007669"/>
    <property type="project" value="InterPro"/>
</dbReference>
<dbReference type="HAMAP" id="MF_00267">
    <property type="entry name" value="MinC"/>
    <property type="match status" value="1"/>
</dbReference>
<dbReference type="SUPFAM" id="SSF63848">
    <property type="entry name" value="Cell-division inhibitor MinC, C-terminal domain"/>
    <property type="match status" value="1"/>
</dbReference>
<evidence type="ECO:0000256" key="4">
    <source>
        <dbReference type="ARBA" id="ARBA00023306"/>
    </source>
</evidence>
<dbReference type="Pfam" id="PF05209">
    <property type="entry name" value="MinC_N"/>
    <property type="match status" value="1"/>
</dbReference>
<dbReference type="GO" id="GO:0000902">
    <property type="term" value="P:cell morphogenesis"/>
    <property type="evidence" value="ECO:0007669"/>
    <property type="project" value="InterPro"/>
</dbReference>
<proteinExistence type="inferred from homology"/>
<evidence type="ECO:0000259" key="9">
    <source>
        <dbReference type="Pfam" id="PF05209"/>
    </source>
</evidence>
<dbReference type="Gene3D" id="3.30.70.260">
    <property type="match status" value="1"/>
</dbReference>
<dbReference type="Pfam" id="PF03775">
    <property type="entry name" value="MinC_C"/>
    <property type="match status" value="1"/>
</dbReference>
<evidence type="ECO:0000256" key="7">
    <source>
        <dbReference type="SAM" id="MobiDB-lite"/>
    </source>
</evidence>